<evidence type="ECO:0000256" key="1">
    <source>
        <dbReference type="SAM" id="MobiDB-lite"/>
    </source>
</evidence>
<evidence type="ECO:0000313" key="3">
    <source>
        <dbReference type="Proteomes" id="UP000288805"/>
    </source>
</evidence>
<gene>
    <name evidence="2" type="ORF">CK203_043639</name>
</gene>
<dbReference type="Proteomes" id="UP000288805">
    <property type="component" value="Unassembled WGS sequence"/>
</dbReference>
<dbReference type="AlphaFoldDB" id="A0A438HYI3"/>
<reference evidence="2 3" key="1">
    <citation type="journal article" date="2018" name="PLoS Genet.">
        <title>Population sequencing reveals clonal diversity and ancestral inbreeding in the grapevine cultivar Chardonnay.</title>
        <authorList>
            <person name="Roach M.J."/>
            <person name="Johnson D.L."/>
            <person name="Bohlmann J."/>
            <person name="van Vuuren H.J."/>
            <person name="Jones S.J."/>
            <person name="Pretorius I.S."/>
            <person name="Schmidt S.A."/>
            <person name="Borneman A.R."/>
        </authorList>
    </citation>
    <scope>NUCLEOTIDE SEQUENCE [LARGE SCALE GENOMIC DNA]</scope>
    <source>
        <strain evidence="3">cv. Chardonnay</strain>
        <tissue evidence="2">Leaf</tissue>
    </source>
</reference>
<comment type="caution">
    <text evidence="2">The sequence shown here is derived from an EMBL/GenBank/DDBJ whole genome shotgun (WGS) entry which is preliminary data.</text>
</comment>
<evidence type="ECO:0000313" key="2">
    <source>
        <dbReference type="EMBL" id="RVW89516.1"/>
    </source>
</evidence>
<organism evidence="2 3">
    <name type="scientific">Vitis vinifera</name>
    <name type="common">Grape</name>
    <dbReference type="NCBI Taxonomy" id="29760"/>
    <lineage>
        <taxon>Eukaryota</taxon>
        <taxon>Viridiplantae</taxon>
        <taxon>Streptophyta</taxon>
        <taxon>Embryophyta</taxon>
        <taxon>Tracheophyta</taxon>
        <taxon>Spermatophyta</taxon>
        <taxon>Magnoliopsida</taxon>
        <taxon>eudicotyledons</taxon>
        <taxon>Gunneridae</taxon>
        <taxon>Pentapetalae</taxon>
        <taxon>rosids</taxon>
        <taxon>Vitales</taxon>
        <taxon>Vitaceae</taxon>
        <taxon>Viteae</taxon>
        <taxon>Vitis</taxon>
    </lineage>
</organism>
<protein>
    <submittedName>
        <fullName evidence="2">Uncharacterized protein</fullName>
    </submittedName>
</protein>
<dbReference type="EMBL" id="QGNW01000163">
    <property type="protein sequence ID" value="RVW89516.1"/>
    <property type="molecule type" value="Genomic_DNA"/>
</dbReference>
<name>A0A438HYI3_VITVI</name>
<feature type="region of interest" description="Disordered" evidence="1">
    <location>
        <begin position="116"/>
        <end position="136"/>
    </location>
</feature>
<sequence length="136" mass="15238">MTPVGKLHQSLLSFITNSLIIREIVKKLVSIWEAISTTKDQPVTLAIEISLTIREKRLFKVISNFPIKEISIPNNISILHNILSLPTMVLINTELSIYYVTKLATVPRYVVPDHHHASHLKPTTRPGIKPATVTLG</sequence>
<proteinExistence type="predicted"/>
<accession>A0A438HYI3</accession>